<dbReference type="AlphaFoldDB" id="A0A9W4SIG4"/>
<dbReference type="CDD" id="cd06257">
    <property type="entry name" value="DnaJ"/>
    <property type="match status" value="1"/>
</dbReference>
<gene>
    <name evidence="3" type="ORF">FWILDA_LOCUS4733</name>
</gene>
<dbReference type="InterPro" id="IPR018253">
    <property type="entry name" value="DnaJ_domain_CS"/>
</dbReference>
<accession>A0A9W4SIG4</accession>
<dbReference type="PRINTS" id="PR00625">
    <property type="entry name" value="JDOMAIN"/>
</dbReference>
<evidence type="ECO:0000259" key="2">
    <source>
        <dbReference type="PROSITE" id="PS50076"/>
    </source>
</evidence>
<keyword evidence="4" id="KW-1185">Reference proteome</keyword>
<dbReference type="EMBL" id="CAMKVN010000736">
    <property type="protein sequence ID" value="CAI2170748.1"/>
    <property type="molecule type" value="Genomic_DNA"/>
</dbReference>
<dbReference type="PANTHER" id="PTHR44873:SF1">
    <property type="entry name" value="DNAJ HOMOLOG SUBFAMILY C MEMBER 30, MITOCHONDRIAL"/>
    <property type="match status" value="1"/>
</dbReference>
<dbReference type="InterPro" id="IPR036869">
    <property type="entry name" value="J_dom_sf"/>
</dbReference>
<evidence type="ECO:0000313" key="3">
    <source>
        <dbReference type="EMBL" id="CAI2170748.1"/>
    </source>
</evidence>
<dbReference type="Gene3D" id="1.10.287.110">
    <property type="entry name" value="DnaJ domain"/>
    <property type="match status" value="1"/>
</dbReference>
<dbReference type="Proteomes" id="UP001153678">
    <property type="component" value="Unassembled WGS sequence"/>
</dbReference>
<feature type="compositionally biased region" description="Basic and acidic residues" evidence="1">
    <location>
        <begin position="196"/>
        <end position="212"/>
    </location>
</feature>
<name>A0A9W4SIG4_9GLOM</name>
<feature type="region of interest" description="Disordered" evidence="1">
    <location>
        <begin position="196"/>
        <end position="217"/>
    </location>
</feature>
<dbReference type="PANTHER" id="PTHR44873">
    <property type="entry name" value="DNAJ HOMOLOG SUBFAMILY C MEMBER 30, MITOCHONDRIAL"/>
    <property type="match status" value="1"/>
</dbReference>
<dbReference type="Pfam" id="PF00226">
    <property type="entry name" value="DnaJ"/>
    <property type="match status" value="1"/>
</dbReference>
<feature type="domain" description="J" evidence="2">
    <location>
        <begin position="69"/>
        <end position="139"/>
    </location>
</feature>
<evidence type="ECO:0000256" key="1">
    <source>
        <dbReference type="SAM" id="MobiDB-lite"/>
    </source>
</evidence>
<organism evidence="3 4">
    <name type="scientific">Funneliformis geosporum</name>
    <dbReference type="NCBI Taxonomy" id="1117311"/>
    <lineage>
        <taxon>Eukaryota</taxon>
        <taxon>Fungi</taxon>
        <taxon>Fungi incertae sedis</taxon>
        <taxon>Mucoromycota</taxon>
        <taxon>Glomeromycotina</taxon>
        <taxon>Glomeromycetes</taxon>
        <taxon>Glomerales</taxon>
        <taxon>Glomeraceae</taxon>
        <taxon>Funneliformis</taxon>
    </lineage>
</organism>
<dbReference type="PROSITE" id="PS00636">
    <property type="entry name" value="DNAJ_1"/>
    <property type="match status" value="1"/>
</dbReference>
<comment type="caution">
    <text evidence="3">The sequence shown here is derived from an EMBL/GenBank/DDBJ whole genome shotgun (WGS) entry which is preliminary data.</text>
</comment>
<dbReference type="InterPro" id="IPR053025">
    <property type="entry name" value="Mito_ATP_Synthase-Asso"/>
</dbReference>
<dbReference type="OrthoDB" id="445556at2759"/>
<dbReference type="InterPro" id="IPR001623">
    <property type="entry name" value="DnaJ_domain"/>
</dbReference>
<dbReference type="SMART" id="SM00271">
    <property type="entry name" value="DnaJ"/>
    <property type="match status" value="1"/>
</dbReference>
<protein>
    <submittedName>
        <fullName evidence="3">11291_t:CDS:1</fullName>
    </submittedName>
</protein>
<dbReference type="PROSITE" id="PS50076">
    <property type="entry name" value="DNAJ_2"/>
    <property type="match status" value="1"/>
</dbReference>
<proteinExistence type="predicted"/>
<evidence type="ECO:0000313" key="4">
    <source>
        <dbReference type="Proteomes" id="UP001153678"/>
    </source>
</evidence>
<reference evidence="3" key="1">
    <citation type="submission" date="2022-08" db="EMBL/GenBank/DDBJ databases">
        <authorList>
            <person name="Kallberg Y."/>
            <person name="Tangrot J."/>
            <person name="Rosling A."/>
        </authorList>
    </citation>
    <scope>NUCLEOTIDE SEQUENCE</scope>
    <source>
        <strain evidence="3">Wild A</strain>
    </source>
</reference>
<dbReference type="SUPFAM" id="SSF46565">
    <property type="entry name" value="Chaperone J-domain"/>
    <property type="match status" value="1"/>
</dbReference>
<sequence length="241" mass="28055">MLTKLTSFSYRVPRDKFKATSLLGHVTYIIRASVAGFSIIDLNEGAPHAKVVVEKRQGNISVRKRVKVNKRKIRSFEEPKVSPEADRKLIKAQFYKLSKKYHPDLNLGDETAHSKFVRINEAYSVLCNEQSRREYDRSIQHQINNSNSRSRLKRSNIYSGYSGYNNAPRSGFNLHNRQKVNFNFQEHFQRHYGEELKRRARSEVHREKEKHTGQKQSHRTIRISLLISMVIILGTGGQIFV</sequence>